<evidence type="ECO:0000313" key="16">
    <source>
        <dbReference type="EMBL" id="MBS4223964.1"/>
    </source>
</evidence>
<organism evidence="16 17">
    <name type="scientific">Lederbergia citrea</name>
    <dbReference type="NCBI Taxonomy" id="2833581"/>
    <lineage>
        <taxon>Bacteria</taxon>
        <taxon>Bacillati</taxon>
        <taxon>Bacillota</taxon>
        <taxon>Bacilli</taxon>
        <taxon>Bacillales</taxon>
        <taxon>Bacillaceae</taxon>
        <taxon>Lederbergia</taxon>
    </lineage>
</organism>
<evidence type="ECO:0000256" key="4">
    <source>
        <dbReference type="ARBA" id="ARBA00022475"/>
    </source>
</evidence>
<evidence type="ECO:0000256" key="3">
    <source>
        <dbReference type="ARBA" id="ARBA00012438"/>
    </source>
</evidence>
<dbReference type="InterPro" id="IPR050351">
    <property type="entry name" value="BphY/WalK/GraS-like"/>
</dbReference>
<dbReference type="Proteomes" id="UP000676456">
    <property type="component" value="Unassembled WGS sequence"/>
</dbReference>
<gene>
    <name evidence="16" type="ORF">KHA91_14570</name>
</gene>
<keyword evidence="5" id="KW-0597">Phosphoprotein</keyword>
<evidence type="ECO:0000256" key="5">
    <source>
        <dbReference type="ARBA" id="ARBA00022553"/>
    </source>
</evidence>
<dbReference type="InterPro" id="IPR005467">
    <property type="entry name" value="His_kinase_dom"/>
</dbReference>
<evidence type="ECO:0000256" key="14">
    <source>
        <dbReference type="SAM" id="Phobius"/>
    </source>
</evidence>
<dbReference type="SMART" id="SM00388">
    <property type="entry name" value="HisKA"/>
    <property type="match status" value="1"/>
</dbReference>
<protein>
    <recommendedName>
        <fullName evidence="3">histidine kinase</fullName>
        <ecNumber evidence="3">2.7.13.3</ecNumber>
    </recommendedName>
</protein>
<evidence type="ECO:0000313" key="17">
    <source>
        <dbReference type="Proteomes" id="UP000676456"/>
    </source>
</evidence>
<comment type="caution">
    <text evidence="16">The sequence shown here is derived from an EMBL/GenBank/DDBJ whole genome shotgun (WGS) entry which is preliminary data.</text>
</comment>
<feature type="transmembrane region" description="Helical" evidence="14">
    <location>
        <begin position="34"/>
        <end position="54"/>
    </location>
</feature>
<feature type="transmembrane region" description="Helical" evidence="14">
    <location>
        <begin position="9"/>
        <end position="28"/>
    </location>
</feature>
<evidence type="ECO:0000256" key="11">
    <source>
        <dbReference type="ARBA" id="ARBA00022989"/>
    </source>
</evidence>
<keyword evidence="10" id="KW-0067">ATP-binding</keyword>
<proteinExistence type="predicted"/>
<dbReference type="InterPro" id="IPR003594">
    <property type="entry name" value="HATPase_dom"/>
</dbReference>
<evidence type="ECO:0000256" key="6">
    <source>
        <dbReference type="ARBA" id="ARBA00022679"/>
    </source>
</evidence>
<dbReference type="SMART" id="SM00387">
    <property type="entry name" value="HATPase_c"/>
    <property type="match status" value="1"/>
</dbReference>
<dbReference type="GO" id="GO:0000155">
    <property type="term" value="F:phosphorelay sensor kinase activity"/>
    <property type="evidence" value="ECO:0007669"/>
    <property type="project" value="InterPro"/>
</dbReference>
<evidence type="ECO:0000256" key="13">
    <source>
        <dbReference type="ARBA" id="ARBA00023136"/>
    </source>
</evidence>
<evidence type="ECO:0000256" key="7">
    <source>
        <dbReference type="ARBA" id="ARBA00022692"/>
    </source>
</evidence>
<evidence type="ECO:0000256" key="2">
    <source>
        <dbReference type="ARBA" id="ARBA00004651"/>
    </source>
</evidence>
<dbReference type="GO" id="GO:0005524">
    <property type="term" value="F:ATP binding"/>
    <property type="evidence" value="ECO:0007669"/>
    <property type="project" value="UniProtKB-KW"/>
</dbReference>
<reference evidence="16 17" key="1">
    <citation type="submission" date="2021-05" db="EMBL/GenBank/DDBJ databases">
        <title>Novel Bacillus species.</title>
        <authorList>
            <person name="Liu G."/>
        </authorList>
    </citation>
    <scope>NUCLEOTIDE SEQUENCE [LARGE SCALE GENOMIC DNA]</scope>
    <source>
        <strain evidence="16 17">FJAT-49682</strain>
    </source>
</reference>
<dbReference type="InterPro" id="IPR004358">
    <property type="entry name" value="Sig_transdc_His_kin-like_C"/>
</dbReference>
<keyword evidence="12" id="KW-0902">Two-component regulatory system</keyword>
<name>A0A942Z4S1_9BACI</name>
<dbReference type="InterPro" id="IPR003661">
    <property type="entry name" value="HisK_dim/P_dom"/>
</dbReference>
<dbReference type="PANTHER" id="PTHR45453">
    <property type="entry name" value="PHOSPHATE REGULON SENSOR PROTEIN PHOR"/>
    <property type="match status" value="1"/>
</dbReference>
<keyword evidence="9 16" id="KW-0418">Kinase</keyword>
<evidence type="ECO:0000256" key="10">
    <source>
        <dbReference type="ARBA" id="ARBA00022840"/>
    </source>
</evidence>
<dbReference type="EC" id="2.7.13.3" evidence="3"/>
<evidence type="ECO:0000259" key="15">
    <source>
        <dbReference type="PROSITE" id="PS50109"/>
    </source>
</evidence>
<dbReference type="FunFam" id="3.30.565.10:FF:000057">
    <property type="entry name" value="Sensor histidine kinase"/>
    <property type="match status" value="1"/>
</dbReference>
<dbReference type="AlphaFoldDB" id="A0A942Z4S1"/>
<evidence type="ECO:0000256" key="1">
    <source>
        <dbReference type="ARBA" id="ARBA00000085"/>
    </source>
</evidence>
<keyword evidence="11 14" id="KW-1133">Transmembrane helix</keyword>
<dbReference type="PRINTS" id="PR00344">
    <property type="entry name" value="BCTRLSENSOR"/>
</dbReference>
<dbReference type="RefSeq" id="WP_213099023.1">
    <property type="nucleotide sequence ID" value="NZ_JAGYPN010000003.1"/>
</dbReference>
<dbReference type="Gene3D" id="3.30.565.10">
    <property type="entry name" value="Histidine kinase-like ATPase, C-terminal domain"/>
    <property type="match status" value="1"/>
</dbReference>
<dbReference type="Pfam" id="PF02518">
    <property type="entry name" value="HATPase_c"/>
    <property type="match status" value="1"/>
</dbReference>
<comment type="catalytic activity">
    <reaction evidence="1">
        <text>ATP + protein L-histidine = ADP + protein N-phospho-L-histidine.</text>
        <dbReference type="EC" id="2.7.13.3"/>
    </reaction>
</comment>
<keyword evidence="4" id="KW-1003">Cell membrane</keyword>
<dbReference type="EMBL" id="JAGYPN010000003">
    <property type="protein sequence ID" value="MBS4223964.1"/>
    <property type="molecule type" value="Genomic_DNA"/>
</dbReference>
<keyword evidence="17" id="KW-1185">Reference proteome</keyword>
<keyword evidence="6" id="KW-0808">Transferase</keyword>
<dbReference type="CDD" id="cd00082">
    <property type="entry name" value="HisKA"/>
    <property type="match status" value="1"/>
</dbReference>
<accession>A0A942Z4S1</accession>
<dbReference type="GO" id="GO:0004721">
    <property type="term" value="F:phosphoprotein phosphatase activity"/>
    <property type="evidence" value="ECO:0007669"/>
    <property type="project" value="TreeGrafter"/>
</dbReference>
<sequence length="329" mass="38292">MKLFLREHIPLIIINFIQLAIILLIFWLDGHRNYPTALYSLFVGMFLLTIYLIFRYITHKLFYKRLTVSMEDLDEANQLLGEAPLSEALTKLLKTQYTQYVNELHQQEKRRGDHLTFINQWVHQMKTPLSVIELIAQEEDDEKLESIREEADRLGKGLEMVLYAARLGTFEHDFRVGPVSLEKITELAIHDNKRLFIKNRVYPETMIDANIKVESDEKWLVFILNQLITNAIKYSAGKSKNIIITGSKQENDAVIEVRDHGIGIPKTDLKRVFSPFYTGENGRLYRESTGMGLYLVKEVCDRLGHELEIESKRDKGTKVKIIFSKLTKM</sequence>
<keyword evidence="8" id="KW-0547">Nucleotide-binding</keyword>
<evidence type="ECO:0000256" key="8">
    <source>
        <dbReference type="ARBA" id="ARBA00022741"/>
    </source>
</evidence>
<dbReference type="GO" id="GO:0005886">
    <property type="term" value="C:plasma membrane"/>
    <property type="evidence" value="ECO:0007669"/>
    <property type="project" value="UniProtKB-SubCell"/>
</dbReference>
<feature type="domain" description="Histidine kinase" evidence="15">
    <location>
        <begin position="120"/>
        <end position="327"/>
    </location>
</feature>
<dbReference type="InterPro" id="IPR036890">
    <property type="entry name" value="HATPase_C_sf"/>
</dbReference>
<keyword evidence="13 14" id="KW-0472">Membrane</keyword>
<dbReference type="SUPFAM" id="SSF55874">
    <property type="entry name" value="ATPase domain of HSP90 chaperone/DNA topoisomerase II/histidine kinase"/>
    <property type="match status" value="1"/>
</dbReference>
<evidence type="ECO:0000256" key="9">
    <source>
        <dbReference type="ARBA" id="ARBA00022777"/>
    </source>
</evidence>
<evidence type="ECO:0000256" key="12">
    <source>
        <dbReference type="ARBA" id="ARBA00023012"/>
    </source>
</evidence>
<dbReference type="PROSITE" id="PS50109">
    <property type="entry name" value="HIS_KIN"/>
    <property type="match status" value="1"/>
</dbReference>
<comment type="subcellular location">
    <subcellularLocation>
        <location evidence="2">Cell membrane</location>
        <topology evidence="2">Multi-pass membrane protein</topology>
    </subcellularLocation>
</comment>
<dbReference type="PANTHER" id="PTHR45453:SF2">
    <property type="entry name" value="HISTIDINE KINASE"/>
    <property type="match status" value="1"/>
</dbReference>
<keyword evidence="7 14" id="KW-0812">Transmembrane</keyword>
<dbReference type="GO" id="GO:0016036">
    <property type="term" value="P:cellular response to phosphate starvation"/>
    <property type="evidence" value="ECO:0007669"/>
    <property type="project" value="TreeGrafter"/>
</dbReference>